<dbReference type="SUPFAM" id="SSF88946">
    <property type="entry name" value="Sigma2 domain of RNA polymerase sigma factors"/>
    <property type="match status" value="1"/>
</dbReference>
<proteinExistence type="inferred from homology"/>
<feature type="domain" description="RNA polymerase sigma-70 region 2" evidence="6">
    <location>
        <begin position="63"/>
        <end position="126"/>
    </location>
</feature>
<evidence type="ECO:0000256" key="1">
    <source>
        <dbReference type="ARBA" id="ARBA00010641"/>
    </source>
</evidence>
<dbReference type="Proteomes" id="UP000291469">
    <property type="component" value="Chromosome"/>
</dbReference>
<comment type="similarity">
    <text evidence="1">Belongs to the sigma-70 factor family. ECF subfamily.</text>
</comment>
<reference evidence="8 9" key="1">
    <citation type="submission" date="2019-01" db="EMBL/GenBank/DDBJ databases">
        <title>Egibacter rhizosphaerae EGI 80759T.</title>
        <authorList>
            <person name="Chen D.-D."/>
            <person name="Tian Y."/>
            <person name="Jiao J.-Y."/>
            <person name="Zhang X.-T."/>
            <person name="Zhang Y.-G."/>
            <person name="Zhang Y."/>
            <person name="Xiao M."/>
            <person name="Shu W.-S."/>
            <person name="Li W.-J."/>
        </authorList>
    </citation>
    <scope>NUCLEOTIDE SEQUENCE [LARGE SCALE GENOMIC DNA]</scope>
    <source>
        <strain evidence="8 9">EGI 80759</strain>
    </source>
</reference>
<dbReference type="Gene3D" id="1.10.10.10">
    <property type="entry name" value="Winged helix-like DNA-binding domain superfamily/Winged helix DNA-binding domain"/>
    <property type="match status" value="1"/>
</dbReference>
<dbReference type="Pfam" id="PF08281">
    <property type="entry name" value="Sigma70_r4_2"/>
    <property type="match status" value="1"/>
</dbReference>
<dbReference type="AlphaFoldDB" id="A0A411YJ43"/>
<dbReference type="CDD" id="cd06171">
    <property type="entry name" value="Sigma70_r4"/>
    <property type="match status" value="1"/>
</dbReference>
<evidence type="ECO:0000313" key="8">
    <source>
        <dbReference type="EMBL" id="QBI21102.1"/>
    </source>
</evidence>
<dbReference type="OrthoDB" id="2046835at2"/>
<dbReference type="InterPro" id="IPR014284">
    <property type="entry name" value="RNA_pol_sigma-70_dom"/>
</dbReference>
<dbReference type="InterPro" id="IPR013249">
    <property type="entry name" value="RNA_pol_sigma70_r4_t2"/>
</dbReference>
<evidence type="ECO:0000259" key="6">
    <source>
        <dbReference type="Pfam" id="PF04542"/>
    </source>
</evidence>
<dbReference type="EMBL" id="CP036402">
    <property type="protein sequence ID" value="QBI21102.1"/>
    <property type="molecule type" value="Genomic_DNA"/>
</dbReference>
<dbReference type="SUPFAM" id="SSF88659">
    <property type="entry name" value="Sigma3 and sigma4 domains of RNA polymerase sigma factors"/>
    <property type="match status" value="1"/>
</dbReference>
<evidence type="ECO:0000256" key="4">
    <source>
        <dbReference type="ARBA" id="ARBA00023125"/>
    </source>
</evidence>
<dbReference type="InterPro" id="IPR014325">
    <property type="entry name" value="RNA_pol_sigma-E_actinobac"/>
</dbReference>
<name>A0A411YJ43_9ACTN</name>
<protein>
    <submittedName>
        <fullName evidence="8">SigE family RNA polymerase sigma factor</fullName>
    </submittedName>
</protein>
<evidence type="ECO:0000256" key="3">
    <source>
        <dbReference type="ARBA" id="ARBA00023082"/>
    </source>
</evidence>
<organism evidence="8 9">
    <name type="scientific">Egibacter rhizosphaerae</name>
    <dbReference type="NCBI Taxonomy" id="1670831"/>
    <lineage>
        <taxon>Bacteria</taxon>
        <taxon>Bacillati</taxon>
        <taxon>Actinomycetota</taxon>
        <taxon>Nitriliruptoria</taxon>
        <taxon>Egibacterales</taxon>
        <taxon>Egibacteraceae</taxon>
        <taxon>Egibacter</taxon>
    </lineage>
</organism>
<dbReference type="InterPro" id="IPR013324">
    <property type="entry name" value="RNA_pol_sigma_r3/r4-like"/>
</dbReference>
<dbReference type="NCBIfam" id="TIGR02937">
    <property type="entry name" value="sigma70-ECF"/>
    <property type="match status" value="1"/>
</dbReference>
<dbReference type="InterPro" id="IPR013325">
    <property type="entry name" value="RNA_pol_sigma_r2"/>
</dbReference>
<dbReference type="NCBIfam" id="TIGR02983">
    <property type="entry name" value="SigE-fam_strep"/>
    <property type="match status" value="1"/>
</dbReference>
<dbReference type="KEGG" id="erz:ER308_17000"/>
<evidence type="ECO:0000256" key="2">
    <source>
        <dbReference type="ARBA" id="ARBA00023015"/>
    </source>
</evidence>
<dbReference type="GO" id="GO:0016987">
    <property type="term" value="F:sigma factor activity"/>
    <property type="evidence" value="ECO:0007669"/>
    <property type="project" value="UniProtKB-KW"/>
</dbReference>
<keyword evidence="4" id="KW-0238">DNA-binding</keyword>
<dbReference type="GO" id="GO:0006352">
    <property type="term" value="P:DNA-templated transcription initiation"/>
    <property type="evidence" value="ECO:0007669"/>
    <property type="project" value="InterPro"/>
</dbReference>
<keyword evidence="5" id="KW-0804">Transcription</keyword>
<dbReference type="InterPro" id="IPR039425">
    <property type="entry name" value="RNA_pol_sigma-70-like"/>
</dbReference>
<evidence type="ECO:0000259" key="7">
    <source>
        <dbReference type="Pfam" id="PF08281"/>
    </source>
</evidence>
<dbReference type="PANTHER" id="PTHR43133">
    <property type="entry name" value="RNA POLYMERASE ECF-TYPE SIGMA FACTO"/>
    <property type="match status" value="1"/>
</dbReference>
<evidence type="ECO:0000313" key="9">
    <source>
        <dbReference type="Proteomes" id="UP000291469"/>
    </source>
</evidence>
<evidence type="ECO:0000256" key="5">
    <source>
        <dbReference type="ARBA" id="ARBA00023163"/>
    </source>
</evidence>
<sequence>MRSGGVGCVPRPGADRTGNLRCNLRVVGDGGPTMDATTLLPRPTTTSTTVPVLDDTEDFTAIFAAHHDEAVRLAYLICGDQDRAEDAVADAMVKVWRAWQRGRIDNPRAYLRRAVVNQVNSRFRRLALERREAERRVGDDRGPRDPDTQVVDRDEIFEALQQLPSRQRTAIVLRYYEDLPEREAADLMGCSVGTVKSAVSRGLERLRSMVGEEVA</sequence>
<dbReference type="InterPro" id="IPR036388">
    <property type="entry name" value="WH-like_DNA-bd_sf"/>
</dbReference>
<keyword evidence="3" id="KW-0731">Sigma factor</keyword>
<dbReference type="GO" id="GO:0003677">
    <property type="term" value="F:DNA binding"/>
    <property type="evidence" value="ECO:0007669"/>
    <property type="project" value="UniProtKB-KW"/>
</dbReference>
<accession>A0A411YJ43</accession>
<gene>
    <name evidence="8" type="ORF">ER308_17000</name>
</gene>
<keyword evidence="2" id="KW-0805">Transcription regulation</keyword>
<feature type="domain" description="RNA polymerase sigma factor 70 region 4 type 2" evidence="7">
    <location>
        <begin position="154"/>
        <end position="206"/>
    </location>
</feature>
<dbReference type="Gene3D" id="1.10.1740.10">
    <property type="match status" value="1"/>
</dbReference>
<keyword evidence="9" id="KW-1185">Reference proteome</keyword>
<dbReference type="PANTHER" id="PTHR43133:SF50">
    <property type="entry name" value="ECF RNA POLYMERASE SIGMA FACTOR SIGM"/>
    <property type="match status" value="1"/>
</dbReference>
<dbReference type="InterPro" id="IPR007627">
    <property type="entry name" value="RNA_pol_sigma70_r2"/>
</dbReference>
<dbReference type="Pfam" id="PF04542">
    <property type="entry name" value="Sigma70_r2"/>
    <property type="match status" value="1"/>
</dbReference>